<feature type="domain" description="C2H2-type" evidence="3">
    <location>
        <begin position="3205"/>
        <end position="3234"/>
    </location>
</feature>
<dbReference type="InterPro" id="IPR013087">
    <property type="entry name" value="Znf_C2H2_type"/>
</dbReference>
<feature type="compositionally biased region" description="Basic residues" evidence="2">
    <location>
        <begin position="2326"/>
        <end position="2336"/>
    </location>
</feature>
<feature type="compositionally biased region" description="Basic and acidic residues" evidence="2">
    <location>
        <begin position="1323"/>
        <end position="1337"/>
    </location>
</feature>
<feature type="compositionally biased region" description="Pro residues" evidence="2">
    <location>
        <begin position="1981"/>
        <end position="1995"/>
    </location>
</feature>
<dbReference type="SUPFAM" id="SSF57667">
    <property type="entry name" value="beta-beta-alpha zinc fingers"/>
    <property type="match status" value="1"/>
</dbReference>
<feature type="region of interest" description="Disordered" evidence="2">
    <location>
        <begin position="1"/>
        <end position="213"/>
    </location>
</feature>
<feature type="region of interest" description="Disordered" evidence="2">
    <location>
        <begin position="3221"/>
        <end position="3281"/>
    </location>
</feature>
<feature type="compositionally biased region" description="Basic residues" evidence="2">
    <location>
        <begin position="2892"/>
        <end position="2901"/>
    </location>
</feature>
<feature type="compositionally biased region" description="Low complexity" evidence="2">
    <location>
        <begin position="3335"/>
        <end position="3345"/>
    </location>
</feature>
<dbReference type="GO" id="GO:0000122">
    <property type="term" value="P:negative regulation of transcription by RNA polymerase II"/>
    <property type="evidence" value="ECO:0007669"/>
    <property type="project" value="Ensembl"/>
</dbReference>
<accession>A0A8C3X6F4</accession>
<feature type="compositionally biased region" description="Basic residues" evidence="2">
    <location>
        <begin position="2469"/>
        <end position="2479"/>
    </location>
</feature>
<keyword evidence="1" id="KW-0863">Zinc-finger</keyword>
<feature type="compositionally biased region" description="Pro residues" evidence="2">
    <location>
        <begin position="2344"/>
        <end position="2355"/>
    </location>
</feature>
<feature type="compositionally biased region" description="Basic and acidic residues" evidence="2">
    <location>
        <begin position="802"/>
        <end position="811"/>
    </location>
</feature>
<organism evidence="4 5">
    <name type="scientific">Catagonus wagneri</name>
    <name type="common">Chacoan peccary</name>
    <dbReference type="NCBI Taxonomy" id="51154"/>
    <lineage>
        <taxon>Eukaryota</taxon>
        <taxon>Metazoa</taxon>
        <taxon>Chordata</taxon>
        <taxon>Craniata</taxon>
        <taxon>Vertebrata</taxon>
        <taxon>Euteleostomi</taxon>
        <taxon>Mammalia</taxon>
        <taxon>Eutheria</taxon>
        <taxon>Laurasiatheria</taxon>
        <taxon>Artiodactyla</taxon>
        <taxon>Suina</taxon>
        <taxon>Tayassuidae</taxon>
        <taxon>Catagonus</taxon>
    </lineage>
</organism>
<proteinExistence type="predicted"/>
<feature type="compositionally biased region" description="Basic and acidic residues" evidence="2">
    <location>
        <begin position="367"/>
        <end position="377"/>
    </location>
</feature>
<keyword evidence="1" id="KW-0479">Metal-binding</keyword>
<feature type="region of interest" description="Disordered" evidence="2">
    <location>
        <begin position="1815"/>
        <end position="2046"/>
    </location>
</feature>
<feature type="compositionally biased region" description="Basic and acidic residues" evidence="2">
    <location>
        <begin position="2882"/>
        <end position="2891"/>
    </location>
</feature>
<feature type="compositionally biased region" description="Polar residues" evidence="2">
    <location>
        <begin position="2517"/>
        <end position="2526"/>
    </location>
</feature>
<dbReference type="GeneTree" id="ENSGT00530000065415"/>
<feature type="region of interest" description="Disordered" evidence="2">
    <location>
        <begin position="313"/>
        <end position="663"/>
    </location>
</feature>
<keyword evidence="5" id="KW-1185">Reference proteome</keyword>
<protein>
    <submittedName>
        <fullName evidence="4">Zinc finger protein 469</fullName>
    </submittedName>
</protein>
<feature type="region of interest" description="Disordered" evidence="2">
    <location>
        <begin position="868"/>
        <end position="1292"/>
    </location>
</feature>
<reference evidence="4" key="1">
    <citation type="submission" date="2025-08" db="UniProtKB">
        <authorList>
            <consortium name="Ensembl"/>
        </authorList>
    </citation>
    <scope>IDENTIFICATION</scope>
</reference>
<feature type="compositionally biased region" description="Low complexity" evidence="2">
    <location>
        <begin position="3466"/>
        <end position="3479"/>
    </location>
</feature>
<feature type="compositionally biased region" description="Basic and acidic residues" evidence="2">
    <location>
        <begin position="1436"/>
        <end position="1447"/>
    </location>
</feature>
<feature type="compositionally biased region" description="Basic and acidic residues" evidence="2">
    <location>
        <begin position="2425"/>
        <end position="2446"/>
    </location>
</feature>
<feature type="compositionally biased region" description="Pro residues" evidence="2">
    <location>
        <begin position="442"/>
        <end position="452"/>
    </location>
</feature>
<feature type="compositionally biased region" description="Polar residues" evidence="2">
    <location>
        <begin position="2618"/>
        <end position="2631"/>
    </location>
</feature>
<dbReference type="GO" id="GO:1903053">
    <property type="term" value="P:regulation of extracellular matrix organization"/>
    <property type="evidence" value="ECO:0007669"/>
    <property type="project" value="Ensembl"/>
</dbReference>
<dbReference type="SMART" id="SM00355">
    <property type="entry name" value="ZnF_C2H2"/>
    <property type="match status" value="7"/>
</dbReference>
<evidence type="ECO:0000313" key="4">
    <source>
        <dbReference type="Ensembl" id="ENSCWAP00000024665.1"/>
    </source>
</evidence>
<feature type="compositionally biased region" description="Low complexity" evidence="2">
    <location>
        <begin position="589"/>
        <end position="650"/>
    </location>
</feature>
<feature type="compositionally biased region" description="Basic residues" evidence="2">
    <location>
        <begin position="1064"/>
        <end position="1073"/>
    </location>
</feature>
<evidence type="ECO:0000256" key="1">
    <source>
        <dbReference type="PROSITE-ProRule" id="PRU00042"/>
    </source>
</evidence>
<feature type="compositionally biased region" description="Basic residues" evidence="2">
    <location>
        <begin position="942"/>
        <end position="951"/>
    </location>
</feature>
<feature type="compositionally biased region" description="Pro residues" evidence="2">
    <location>
        <begin position="759"/>
        <end position="771"/>
    </location>
</feature>
<feature type="compositionally biased region" description="Low complexity" evidence="2">
    <location>
        <begin position="2001"/>
        <end position="2012"/>
    </location>
</feature>
<dbReference type="InterPro" id="IPR039270">
    <property type="entry name" value="ZNF469"/>
</dbReference>
<dbReference type="PROSITE" id="PS50157">
    <property type="entry name" value="ZINC_FINGER_C2H2_2"/>
    <property type="match status" value="3"/>
</dbReference>
<feature type="compositionally biased region" description="Basic and acidic residues" evidence="2">
    <location>
        <begin position="1781"/>
        <end position="1790"/>
    </location>
</feature>
<evidence type="ECO:0000256" key="2">
    <source>
        <dbReference type="SAM" id="MobiDB-lite"/>
    </source>
</evidence>
<dbReference type="GO" id="GO:0008270">
    <property type="term" value="F:zinc ion binding"/>
    <property type="evidence" value="ECO:0007669"/>
    <property type="project" value="UniProtKB-KW"/>
</dbReference>
<sequence length="3732" mass="388416">MPGEQPLGVPPPTMTGDLQPCPAASGTGAPPKRPSDVGVLAGRTPKAMGSGVQATEAPEAQVRQALKTGGKAPLPSTQCPSSTPVKGSRPRAPAGRSLALARARQAGRADGRPPQLPSLSIASSRPRPAVDEKTLEGAQAPDVEAPLGHGTDARLRPGQPRAQASPAAEELSFRKCLQKTPSSFTTTSCTSPSATPGPPPLRAPQSGGASPRRLAAYPEFQANEAIAWPPSAGSSFPGAGFGAPPAEPQPFPDGGSPGVLAFQFPFPELPAAGPKPFPGDAAGPGDAKRALVFAFHQPRGAWLEEPVRMGQEYPLSTRPAAPPPPCYPGRVGGLEPPGDPSGAHAPPGAAPPGPGPFSESVATFQDTVHESRTKVPPEKPPSVCDGLGSPRGPPNALPQRRFPRQAYGSPASQVGASPGSRDAELAASGPPSTRLPQLWDPAPAPFPAPVLGPPASATSAFFEAQPSPGQRLSVPQSSPVPWPQGLPASGPGPHQLEMLNQLPFPPGVSEWQGGNQGALAAAGKTPGPGEKLAVLRNSPGQHGGGSPGLFTYNGLKDPGAQPLFFGVAPPQASPRGTPGLPPPRVVGASPSESPLPSPATHTASSSTCSSLSPLSSSPANPSSEESQLPGPLGAAAFFLPPAHPQETSSPFPSPEPPHAHPAHCQPELARAFPFSAEGLEAEGAFTCLEETPFPGSGLLPRAPPPYSAHHFPLSSASLDQLDVLLTCRQCDRNYSSLAAFLGHRQFCGLLLAKAKDGPQQPPGLPVPPAAPPTHAAPKAPAGGSPSPLSQTKPVPLLLGGDIRPDGREEPLRTSFLPGLAPAPFPLPAADLDLEDDAKLDSLITEALNGLEYQSDSPEIDSSFIDVFTDEEPPGPRAPAAAQPPKTRVGATPENKAQPTLPAVDTPLEPQPLCSGEGAGPRSKTRSLGPAPTEAEGAGLVGKQRRGKRFKLFQKELDTASTAKRPGRATRATRLRPRRKGSRAEPPPPRARDLRAQAPKSRTDPAGRALLVETRSSRRLRLSPGQDSRRRRARGGAWSKEFIQKIVQQKNRARRPQAPPGRPRPGGRRRRRGEKRKEADSASGPREDEQQQKPRKVVRQEAERHGRSPGPEELGRPWPDPIESPKAQGPSHSPQERGPRHLLQVLTGAKTPEEKQLSLDGPQDAKNPKMAESPPLDTTDLRTELPSSSPGTCGRGGTRRPSPEPPQPPRSSATPGAPRCSEPAVSLDGQDSPATPPGESPVPVADATDTAHPEPSALFLRTPSLGRDPVVIHGDSGGVRAAPKGPHPYNEAFLGPKDVAGFFHEDLRPPSSVPDSLPASRPRLCQDRVDASPREPKPLGRPACTVVTSPGQAESPPASEPTPLFSGLPTDGFHLPVCGSLSGNRDTHLPRPRATPPPGKPHMDPPYPSFPPKKGWSVLEEASPVLSSHLGPYPGLSEEKALSQKCPEEAASGAKLPASPGEVMPASGPLGGYLSEDELEIRKLVSELESQLQSKGARGAPRQQPGVRVTCPGGLGQDPEGVRAAVATRGSALGSPQEDWPPFHLGEAAPPSGAHEDVVSGGPFSPTGAGLGSQPLQRARVCKRGLPGAGGDLRTPCSLEPRDPLTPACSPKPEPSLADSKGATRTQHGQDLALLPPCTRRWGLSPGLHPDSLELDTFGSPAAQLAPDLAFQVAPPPSGASHSRAPQEHSVSSTAGPEGAGPPHSETGGLGLEGNEELVTTGASPSGSCMPEPSPDRRARGPAASPLHQLQLLVARAAEREDDTLGLEAPPPADAQSPQHSHPADLGRDGAEVEVACRPACGFLTTVQMTAAPAGVGRHLGPERAHLGSHSQAEGHRGPAEASQWQPDDQGRPGTMHDLAAANADPETTAARLAGAADRPGGRLQGSRAAVGLWNEAQATASPTGSEAGPSSPASPAAHTRHRPDPRAREGAGGPQARKHLLFAAESPVPTTGDLAGCTSSPPAAASPHARGLEPLPREDPPPAPWGEPRGRPPATPSCGDPTSVQPSTTPSPAQAALKRADCTPAPEDTGAPPAAPPPLRTSLCGLSEGGLARCPVLGNCRPLEDPPRGQPGFIGVLTPALGGDRPGGHVSRTLEGSGIDRPREPPARGTPPHPARAVSPKGTVGAAALPRVPTRGGLGAVSGPRAAWPDPEAAPPNRPLRGNPVEPPSAPSGNREGWAVTAVPTDRSPRGPSGPDPPSCPEGEAEASNQGQEGVEVPSGVTETLEANTGGLPVTCASAGLRPGRAATPSSVAGDLRPHSPQSLGDFLYLRPQGHPLSPQDARPKPRGFTKQPVFAEDGHCGDGAPGGRPVTCEVSVASSRSWPGRSRHRARKHGLRGATASQPSPPALPAPQPGGPTAQKGHAPGRKSRRVPGKEKLRRLARDPSRAVEPPPVRASVAVLGAPGCPLDREPHPPGLGRQGVDVKPAEPRNRDWLERDGPRPKQAEKGGGQRRGRPPADAPSELEGKSNRKAGKPRTRRFREDRGPRAPSGATSDGSGWGPSAAVSVAPPSCRRSPEIQQETQGTQLPLMAPELEETPARKSPGDWVPCLGMVGGVPPEEEPAGRTAALAGGSWRLRETRTPGVCKEPSRVAAGRPAGDSRAAESSPGRDGWEGPPETQGSEAGGTVSSCSPGPPHGPGDGVPGPAGTAPGAPSPCLQDPLSLFDDEASFSRLFPLGDRLAQKKQPRVYGKRCKKPKPPPRPEPSGQPGGGALSSARLPTDLSDSGSLCLSHEDPWGEGAAGVPESFLLDGFLSSKVPGIDPWAPGPSLWTLEAGPDPRHTEDHQSDNIPELHMVPEAWRGLEMQPPTDEAASSPGDASPEPPNLERERYDLGVPGSAVDLEPLGAKLEMQDLCFLGPCEDPAGLPCASFLDLKATAGPQDPRSRAEEAVRARKAPGRGQHAKARRAPYKCRVCFQRFHGLGELDLHKLAHSPAPPPTCYMCVERRFGSRELLREHLQEKHVQSKAGLWACGMCLRQVADVWMYNEHLREHAVRFARKGQARRPLGDLPGCWAGDGVVTRFLSGISLQASKPHRAKRSAGKAGGGRAEASERDVGVGRGFPRERPRPKARADSSDPDGASAQGSPAARANPAPLGDGASPDACSNGEPLLPAVPVHQDCKDPARDCHHCGKRFPKPFKLQRHLAVHSPQRVYLCPQCPRVYPEHRELRAHLAGEHGLSGELELQHTPLYACELCANVTHISKRSFVCSSCNYTFAKKEQFDRHMDKHRRRGQQPFTFRGVRRPGAPGQKAPARESSLPSKRRRVAVPSSPPGSDVSLCSSPALSEGSLSARLQLCPEAAPSTTAAQPRTPERPVASVGHPVRDGDLPSDLQGLLSPSFAPFPEASPDGKDGPELDQALGSSEDPGSPGPFLQQALPLGGSLPRPGARGQDVEGKGAAGLLPEKHRTPSAPGRCTPSHRPEVPSLLWEEKQGSTSAMAPAAGTGGLSHRGSATKPGGGRGSSKDRPASSSSSRAPRFPGPLKKAVTSPTPRELARGTEDRPKPTILKAKPGPSSQSAGGPQQDSKTAGGSQPQPASGQLQSETATTPAKPSCPGQGRAPAKAYPKGPREAGDQGPRRSLGPREDRDISEKTRKSRALGPTRSESAGSLGRGPSVPDKPPRTPRKQATPSRVLPAKARPSGQNSETPPHPSEPRKGEPSQAHGAVRRGKEGLGKALPQGRPLHRPPRKGGAAHGAELATSRACRTAESQNHLLSQLFGQRLTSFKIPLKKDSSE</sequence>
<reference evidence="4" key="2">
    <citation type="submission" date="2025-09" db="UniProtKB">
        <authorList>
            <consortium name="Ensembl"/>
        </authorList>
    </citation>
    <scope>IDENTIFICATION</scope>
</reference>
<feature type="compositionally biased region" description="Basic and acidic residues" evidence="2">
    <location>
        <begin position="989"/>
        <end position="1004"/>
    </location>
</feature>
<feature type="compositionally biased region" description="Low complexity" evidence="2">
    <location>
        <begin position="180"/>
        <end position="194"/>
    </location>
</feature>
<feature type="compositionally biased region" description="Basic and acidic residues" evidence="2">
    <location>
        <begin position="1074"/>
        <end position="1105"/>
    </location>
</feature>
<feature type="compositionally biased region" description="Basic and acidic residues" evidence="2">
    <location>
        <begin position="2373"/>
        <end position="2387"/>
    </location>
</feature>
<feature type="region of interest" description="Disordered" evidence="2">
    <location>
        <begin position="1304"/>
        <end position="1414"/>
    </location>
</feature>
<feature type="compositionally biased region" description="Basic and acidic residues" evidence="2">
    <location>
        <begin position="3048"/>
        <end position="3073"/>
    </location>
</feature>
<feature type="region of interest" description="Disordered" evidence="2">
    <location>
        <begin position="228"/>
        <end position="285"/>
    </location>
</feature>
<dbReference type="Gene3D" id="3.30.160.60">
    <property type="entry name" value="Classic Zinc Finger"/>
    <property type="match status" value="2"/>
</dbReference>
<feature type="domain" description="C2H2-type" evidence="3">
    <location>
        <begin position="2909"/>
        <end position="2936"/>
    </location>
</feature>
<feature type="compositionally biased region" description="Low complexity" evidence="2">
    <location>
        <begin position="229"/>
        <end position="244"/>
    </location>
</feature>
<feature type="region of interest" description="Disordered" evidence="2">
    <location>
        <begin position="1435"/>
        <end position="1472"/>
    </location>
</feature>
<dbReference type="InterPro" id="IPR036236">
    <property type="entry name" value="Znf_C2H2_sf"/>
</dbReference>
<name>A0A8C3X6F4_9CETA</name>
<keyword evidence="1" id="KW-0862">Zinc</keyword>
<feature type="compositionally biased region" description="Low complexity" evidence="2">
    <location>
        <begin position="90"/>
        <end position="108"/>
    </location>
</feature>
<dbReference type="PANTHER" id="PTHR21465:SF2">
    <property type="entry name" value="ZINC FINGER PROTEIN 469"/>
    <property type="match status" value="1"/>
</dbReference>
<feature type="region of interest" description="Disordered" evidence="2">
    <location>
        <begin position="2062"/>
        <end position="2662"/>
    </location>
</feature>
<evidence type="ECO:0000313" key="5">
    <source>
        <dbReference type="Proteomes" id="UP000694540"/>
    </source>
</evidence>
<feature type="compositionally biased region" description="Polar residues" evidence="2">
    <location>
        <begin position="3511"/>
        <end position="3547"/>
    </location>
</feature>
<feature type="region of interest" description="Disordered" evidence="2">
    <location>
        <begin position="2674"/>
        <end position="2743"/>
    </location>
</feature>
<feature type="compositionally biased region" description="Low complexity" evidence="2">
    <location>
        <begin position="2645"/>
        <end position="2655"/>
    </location>
</feature>
<feature type="region of interest" description="Disordered" evidence="2">
    <location>
        <begin position="2877"/>
        <end position="2901"/>
    </location>
</feature>
<feature type="region of interest" description="Disordered" evidence="2">
    <location>
        <begin position="2805"/>
        <end position="2829"/>
    </location>
</feature>
<feature type="domain" description="C2H2-type" evidence="3">
    <location>
        <begin position="3124"/>
        <end position="3151"/>
    </location>
</feature>
<evidence type="ECO:0000259" key="3">
    <source>
        <dbReference type="PROSITE" id="PS50157"/>
    </source>
</evidence>
<gene>
    <name evidence="4" type="primary">ZNF469</name>
</gene>
<feature type="compositionally biased region" description="Low complexity" evidence="2">
    <location>
        <begin position="1900"/>
        <end position="1917"/>
    </location>
</feature>
<dbReference type="Proteomes" id="UP000694540">
    <property type="component" value="Unplaced"/>
</dbReference>
<feature type="compositionally biased region" description="Low complexity" evidence="2">
    <location>
        <begin position="1859"/>
        <end position="1870"/>
    </location>
</feature>
<dbReference type="Ensembl" id="ENSCWAT00000026752.1">
    <property type="protein sequence ID" value="ENSCWAP00000024665.1"/>
    <property type="gene ID" value="ENSCWAG00000018781.1"/>
</dbReference>
<feature type="region of interest" description="Disordered" evidence="2">
    <location>
        <begin position="3299"/>
        <end position="3701"/>
    </location>
</feature>
<dbReference type="PANTHER" id="PTHR21465">
    <property type="entry name" value="ZINC FINGER PROTEIN 469"/>
    <property type="match status" value="1"/>
</dbReference>
<feature type="compositionally biased region" description="Basic and acidic residues" evidence="2">
    <location>
        <begin position="3491"/>
        <end position="3501"/>
    </location>
</feature>
<dbReference type="PROSITE" id="PS00028">
    <property type="entry name" value="ZINC_FINGER_C2H2_1"/>
    <property type="match status" value="4"/>
</dbReference>
<feature type="region of interest" description="Disordered" evidence="2">
    <location>
        <begin position="757"/>
        <end position="816"/>
    </location>
</feature>
<feature type="compositionally biased region" description="Low complexity" evidence="2">
    <location>
        <begin position="772"/>
        <end position="787"/>
    </location>
</feature>
<feature type="region of interest" description="Disordered" evidence="2">
    <location>
        <begin position="3028"/>
        <end position="3106"/>
    </location>
</feature>
<feature type="compositionally biased region" description="Polar residues" evidence="2">
    <location>
        <begin position="75"/>
        <end position="85"/>
    </location>
</feature>
<feature type="compositionally biased region" description="Pro residues" evidence="2">
    <location>
        <begin position="1392"/>
        <end position="1410"/>
    </location>
</feature>
<feature type="region of interest" description="Disordered" evidence="2">
    <location>
        <begin position="1491"/>
        <end position="1790"/>
    </location>
</feature>
<feature type="compositionally biased region" description="Basic residues" evidence="2">
    <location>
        <begin position="964"/>
        <end position="980"/>
    </location>
</feature>
<feature type="compositionally biased region" description="Basic and acidic residues" evidence="2">
    <location>
        <begin position="3565"/>
        <end position="3590"/>
    </location>
</feature>
<feature type="compositionally biased region" description="Basic residues" evidence="2">
    <location>
        <begin position="2682"/>
        <end position="2698"/>
    </location>
</feature>